<comment type="catalytic activity">
    <reaction evidence="10 12">
        <text>L-2,4-diaminobutanoate + 2-oxoglutarate = L-aspartate 4-semialdehyde + L-glutamate</text>
        <dbReference type="Rhea" id="RHEA:11160"/>
        <dbReference type="ChEBI" id="CHEBI:16810"/>
        <dbReference type="ChEBI" id="CHEBI:29985"/>
        <dbReference type="ChEBI" id="CHEBI:58761"/>
        <dbReference type="ChEBI" id="CHEBI:537519"/>
        <dbReference type="EC" id="2.6.1.76"/>
    </reaction>
</comment>
<dbReference type="InterPro" id="IPR015421">
    <property type="entry name" value="PyrdxlP-dep_Trfase_major"/>
</dbReference>
<sequence length="439" mass="47368">MSTTIFEALESDVRSYCRSWPVVFETARGSRLHAEDGEVYLDFFSGAGALNYGHNDPDLKRALLEYLAADGVVHSLDTYTTAKRRFLTAFEHHVLRPRGLDHKVQFTGPTGTNSVEAALKLARLNTGRTGVTAFTNAFHGMTLGSLSVTGNAMKRNGAGVPLPFATTAPYDGYLDDPSWGLSWLARTWGDSSSGVERPAAVIVETVQGEGGLNAARAGWLRELEALCREHEVLLIVDDVQAGCGRTGTFFSFEEAGITPDIVCLSKSISGYGLPMALVLLRPELDIWQPGQHNGTFRGNNAAFVTGTAALEKYWADGGVFQRSVVERGRQLGDGLARIAALVEGATCRGRGLLAGVHFPDPELAERIAGAAFERHLLVETSGARSEVLKAMPALNISRKDLDEGLELLMDATRAVLADRYPITASRVEARETMPSTSGR</sequence>
<evidence type="ECO:0000256" key="7">
    <source>
        <dbReference type="ARBA" id="ARBA00022576"/>
    </source>
</evidence>
<gene>
    <name evidence="13" type="ORF">AVL61_08190</name>
</gene>
<dbReference type="PIRSF" id="PIRSF000521">
    <property type="entry name" value="Transaminase_4ab_Lys_Orn"/>
    <property type="match status" value="1"/>
</dbReference>
<name>A0A0W8IMM9_KOCRO</name>
<dbReference type="InterPro" id="IPR049704">
    <property type="entry name" value="Aminotrans_3_PPA_site"/>
</dbReference>
<evidence type="ECO:0000256" key="2">
    <source>
        <dbReference type="ARBA" id="ARBA00002189"/>
    </source>
</evidence>
<evidence type="ECO:0000256" key="12">
    <source>
        <dbReference type="RuleBase" id="RU365034"/>
    </source>
</evidence>
<dbReference type="Pfam" id="PF00202">
    <property type="entry name" value="Aminotran_3"/>
    <property type="match status" value="1"/>
</dbReference>
<dbReference type="NCBIfam" id="NF006733">
    <property type="entry name" value="PRK09264.1"/>
    <property type="match status" value="1"/>
</dbReference>
<proteinExistence type="inferred from homology"/>
<dbReference type="PROSITE" id="PS00600">
    <property type="entry name" value="AA_TRANSFER_CLASS_3"/>
    <property type="match status" value="1"/>
</dbReference>
<dbReference type="UniPathway" id="UPA00067">
    <property type="reaction ID" value="UER00121"/>
</dbReference>
<comment type="similarity">
    <text evidence="4 11">Belongs to the class-III pyridoxal-phosphate-dependent aminotransferase family.</text>
</comment>
<evidence type="ECO:0000313" key="14">
    <source>
        <dbReference type="Proteomes" id="UP000053512"/>
    </source>
</evidence>
<comment type="cofactor">
    <cofactor evidence="1 12">
        <name>pyridoxal 5'-phosphate</name>
        <dbReference type="ChEBI" id="CHEBI:597326"/>
    </cofactor>
</comment>
<dbReference type="EMBL" id="LQBK01000006">
    <property type="protein sequence ID" value="KUG61128.1"/>
    <property type="molecule type" value="Genomic_DNA"/>
</dbReference>
<dbReference type="GO" id="GO:0030170">
    <property type="term" value="F:pyridoxal phosphate binding"/>
    <property type="evidence" value="ECO:0007669"/>
    <property type="project" value="InterPro"/>
</dbReference>
<dbReference type="OrthoDB" id="9801052at2"/>
<accession>A0A0W8IMM9</accession>
<dbReference type="GO" id="GO:0045303">
    <property type="term" value="F:diaminobutyrate-2-oxoglutarate transaminase activity"/>
    <property type="evidence" value="ECO:0007669"/>
    <property type="project" value="UniProtKB-EC"/>
</dbReference>
<evidence type="ECO:0000256" key="3">
    <source>
        <dbReference type="ARBA" id="ARBA00004946"/>
    </source>
</evidence>
<dbReference type="InterPro" id="IPR004637">
    <property type="entry name" value="Dat"/>
</dbReference>
<keyword evidence="7 12" id="KW-0032">Aminotransferase</keyword>
<dbReference type="SUPFAM" id="SSF53383">
    <property type="entry name" value="PLP-dependent transferases"/>
    <property type="match status" value="1"/>
</dbReference>
<organism evidence="13 14">
    <name type="scientific">Kocuria rosea subsp. polaris</name>
    <dbReference type="NCBI Taxonomy" id="136273"/>
    <lineage>
        <taxon>Bacteria</taxon>
        <taxon>Bacillati</taxon>
        <taxon>Actinomycetota</taxon>
        <taxon>Actinomycetes</taxon>
        <taxon>Micrococcales</taxon>
        <taxon>Micrococcaceae</taxon>
        <taxon>Kocuria</taxon>
    </lineage>
</organism>
<dbReference type="PANTHER" id="PTHR43552:SF2">
    <property type="entry name" value="DIAMINOBUTYRATE--2-OXOGLUTARATE TRANSAMINASE"/>
    <property type="match status" value="1"/>
</dbReference>
<dbReference type="AlphaFoldDB" id="A0A0W8IMM9"/>
<dbReference type="RefSeq" id="WP_058873471.1">
    <property type="nucleotide sequence ID" value="NZ_LQBK01000006.1"/>
</dbReference>
<keyword evidence="8 12" id="KW-0808">Transferase</keyword>
<reference evidence="14" key="1">
    <citation type="submission" date="2015-12" db="EMBL/GenBank/DDBJ databases">
        <authorList>
            <person name="Nair G.R."/>
            <person name="Kaur G."/>
            <person name="Mayilraj S."/>
        </authorList>
    </citation>
    <scope>NUCLEOTIDE SEQUENCE [LARGE SCALE GENOMIC DNA]</scope>
    <source>
        <strain evidence="14">CD08_4</strain>
    </source>
</reference>
<dbReference type="NCBIfam" id="TIGR00709">
    <property type="entry name" value="dat"/>
    <property type="match status" value="1"/>
</dbReference>
<evidence type="ECO:0000256" key="10">
    <source>
        <dbReference type="ARBA" id="ARBA00049111"/>
    </source>
</evidence>
<evidence type="ECO:0000256" key="1">
    <source>
        <dbReference type="ARBA" id="ARBA00001933"/>
    </source>
</evidence>
<evidence type="ECO:0000256" key="6">
    <source>
        <dbReference type="ARBA" id="ARBA00014798"/>
    </source>
</evidence>
<evidence type="ECO:0000313" key="13">
    <source>
        <dbReference type="EMBL" id="KUG61128.1"/>
    </source>
</evidence>
<keyword evidence="9 11" id="KW-0663">Pyridoxal phosphate</keyword>
<dbReference type="EC" id="2.6.1.76" evidence="5 12"/>
<comment type="pathway">
    <text evidence="3 12">Amine and polyamine biosynthesis; ectoine biosynthesis; L-ectoine from L-aspartate 4-semialdehyde: step 1/3.</text>
</comment>
<evidence type="ECO:0000256" key="5">
    <source>
        <dbReference type="ARBA" id="ARBA00013155"/>
    </source>
</evidence>
<dbReference type="InterPro" id="IPR015422">
    <property type="entry name" value="PyrdxlP-dep_Trfase_small"/>
</dbReference>
<dbReference type="PANTHER" id="PTHR43552">
    <property type="entry name" value="DIAMINOBUTYRATE--2-OXOGLUTARATE AMINOTRANSFERASE"/>
    <property type="match status" value="1"/>
</dbReference>
<dbReference type="InterPro" id="IPR005814">
    <property type="entry name" value="Aminotrans_3"/>
</dbReference>
<evidence type="ECO:0000256" key="9">
    <source>
        <dbReference type="ARBA" id="ARBA00022898"/>
    </source>
</evidence>
<dbReference type="NCBIfam" id="TIGR02407">
    <property type="entry name" value="ectoine_ectB"/>
    <property type="match status" value="1"/>
</dbReference>
<dbReference type="CDD" id="cd00610">
    <property type="entry name" value="OAT_like"/>
    <property type="match status" value="1"/>
</dbReference>
<evidence type="ECO:0000256" key="11">
    <source>
        <dbReference type="RuleBase" id="RU003560"/>
    </source>
</evidence>
<dbReference type="InterPro" id="IPR012773">
    <property type="entry name" value="Ectoine_EctB"/>
</dbReference>
<dbReference type="Gene3D" id="3.40.640.10">
    <property type="entry name" value="Type I PLP-dependent aspartate aminotransferase-like (Major domain)"/>
    <property type="match status" value="1"/>
</dbReference>
<dbReference type="Proteomes" id="UP000053512">
    <property type="component" value="Unassembled WGS sequence"/>
</dbReference>
<evidence type="ECO:0000256" key="4">
    <source>
        <dbReference type="ARBA" id="ARBA00008954"/>
    </source>
</evidence>
<dbReference type="InterPro" id="IPR015424">
    <property type="entry name" value="PyrdxlP-dep_Trfase"/>
</dbReference>
<dbReference type="Gene3D" id="3.90.1150.10">
    <property type="entry name" value="Aspartate Aminotransferase, domain 1"/>
    <property type="match status" value="1"/>
</dbReference>
<comment type="function">
    <text evidence="2 12">Catalyzes reversively the conversion of L-aspartate beta-semialdehyde (ASA) to L-2,4-diaminobutyrate (DABA) by transamination with L-glutamate.</text>
</comment>
<evidence type="ECO:0000256" key="8">
    <source>
        <dbReference type="ARBA" id="ARBA00022679"/>
    </source>
</evidence>
<dbReference type="GO" id="GO:0019491">
    <property type="term" value="P:ectoine biosynthetic process"/>
    <property type="evidence" value="ECO:0007669"/>
    <property type="project" value="UniProtKB-UniPathway"/>
</dbReference>
<protein>
    <recommendedName>
        <fullName evidence="6 12">Diaminobutyrate--2-oxoglutarate transaminase</fullName>
        <ecNumber evidence="5 12">2.6.1.76</ecNumber>
    </recommendedName>
    <alternativeName>
        <fullName evidence="12">DABA aminotransferase</fullName>
    </alternativeName>
</protein>
<dbReference type="GO" id="GO:0047307">
    <property type="term" value="F:diaminobutyrate-pyruvate transaminase activity"/>
    <property type="evidence" value="ECO:0007669"/>
    <property type="project" value="InterPro"/>
</dbReference>
<comment type="caution">
    <text evidence="13">The sequence shown here is derived from an EMBL/GenBank/DDBJ whole genome shotgun (WGS) entry which is preliminary data.</text>
</comment>